<dbReference type="SUPFAM" id="SSF55909">
    <property type="entry name" value="Pentein"/>
    <property type="match status" value="1"/>
</dbReference>
<dbReference type="OrthoDB" id="7871381at2"/>
<sequence>MLRDQDSNTVYLSRLLKTSEEFQETCKAITAALDKHSVTYRFLPSTRDIWTRDYMPVQVSDSKFVEYRYDPDYLQGTEEDTRELKTYPDIVCQDLNILTTKTDIIIDGGNIIRSSNKVIMTDKVLWENRRQYGKDDLIEKLKALFEVEEIVLIPWDKEDMFGHADGMLRFINDETVLVHGSYNDPTDPLCKKLSNSLTKADLNIIWMAFDVEHPDLRNWAYINFLQTKDILIIPKFGIAEDAQALEQVRKAYPHYAKKNTIEQIDMSDIVELGGALNCISWVVKQ</sequence>
<name>G8R5P8_OWEHD</name>
<keyword evidence="3" id="KW-1185">Reference proteome</keyword>
<dbReference type="eggNOG" id="COG2957">
    <property type="taxonomic scope" value="Bacteria"/>
</dbReference>
<dbReference type="STRING" id="926562.Oweho_3415"/>
<dbReference type="AlphaFoldDB" id="G8R5P8"/>
<dbReference type="Proteomes" id="UP000005631">
    <property type="component" value="Chromosome"/>
</dbReference>
<reference evidence="2 3" key="1">
    <citation type="journal article" date="2012" name="Stand. Genomic Sci.">
        <title>Genome sequence of the orange-pigmented seawater bacterium Owenweeksia hongkongensis type strain (UST20020801(T)).</title>
        <authorList>
            <person name="Riedel T."/>
            <person name="Held B."/>
            <person name="Nolan M."/>
            <person name="Lucas S."/>
            <person name="Lapidus A."/>
            <person name="Tice H."/>
            <person name="Del Rio T.G."/>
            <person name="Cheng J.F."/>
            <person name="Han C."/>
            <person name="Tapia R."/>
            <person name="Goodwin L.A."/>
            <person name="Pitluck S."/>
            <person name="Liolios K."/>
            <person name="Mavromatis K."/>
            <person name="Pagani I."/>
            <person name="Ivanova N."/>
            <person name="Mikhailova N."/>
            <person name="Pati A."/>
            <person name="Chen A."/>
            <person name="Palaniappan K."/>
            <person name="Rohde M."/>
            <person name="Tindall B.J."/>
            <person name="Detter J.C."/>
            <person name="Goker M."/>
            <person name="Woyke T."/>
            <person name="Bristow J."/>
            <person name="Eisen J.A."/>
            <person name="Markowitz V."/>
            <person name="Hugenholtz P."/>
            <person name="Klenk H.P."/>
            <person name="Kyrpides N.C."/>
        </authorList>
    </citation>
    <scope>NUCLEOTIDE SEQUENCE</scope>
    <source>
        <strain evidence="3">DSM 17368 / JCM 12287 / NRRL B-23963</strain>
    </source>
</reference>
<evidence type="ECO:0000313" key="3">
    <source>
        <dbReference type="Proteomes" id="UP000005631"/>
    </source>
</evidence>
<dbReference type="GO" id="GO:0004668">
    <property type="term" value="F:protein-arginine deiminase activity"/>
    <property type="evidence" value="ECO:0007669"/>
    <property type="project" value="InterPro"/>
</dbReference>
<dbReference type="EMBL" id="CP003156">
    <property type="protein sequence ID" value="AEV34364.1"/>
    <property type="molecule type" value="Genomic_DNA"/>
</dbReference>
<dbReference type="InterPro" id="IPR007466">
    <property type="entry name" value="Peptidyl-Arg-deiminase_porph"/>
</dbReference>
<gene>
    <name evidence="2" type="ordered locus">Oweho_3415</name>
</gene>
<dbReference type="HOGENOM" id="CLU_051978_1_0_10"/>
<proteinExistence type="predicted"/>
<evidence type="ECO:0000256" key="1">
    <source>
        <dbReference type="ARBA" id="ARBA00022801"/>
    </source>
</evidence>
<protein>
    <submittedName>
        <fullName evidence="2">Peptidylarginine deiminase-like enzyme</fullName>
    </submittedName>
</protein>
<dbReference type="GO" id="GO:0009446">
    <property type="term" value="P:putrescine biosynthetic process"/>
    <property type="evidence" value="ECO:0007669"/>
    <property type="project" value="InterPro"/>
</dbReference>
<dbReference type="Pfam" id="PF04371">
    <property type="entry name" value="PAD_porph"/>
    <property type="match status" value="1"/>
</dbReference>
<dbReference type="PANTHER" id="PTHR31377:SF0">
    <property type="entry name" value="AGMATINE DEIMINASE-RELATED"/>
    <property type="match status" value="1"/>
</dbReference>
<organism evidence="2 3">
    <name type="scientific">Owenweeksia hongkongensis (strain DSM 17368 / CIP 108786 / JCM 12287 / NRRL B-23963 / UST20020801)</name>
    <dbReference type="NCBI Taxonomy" id="926562"/>
    <lineage>
        <taxon>Bacteria</taxon>
        <taxon>Pseudomonadati</taxon>
        <taxon>Bacteroidota</taxon>
        <taxon>Flavobacteriia</taxon>
        <taxon>Flavobacteriales</taxon>
        <taxon>Owenweeksiaceae</taxon>
        <taxon>Owenweeksia</taxon>
    </lineage>
</organism>
<dbReference type="GO" id="GO:0047632">
    <property type="term" value="F:agmatine deiminase activity"/>
    <property type="evidence" value="ECO:0007669"/>
    <property type="project" value="TreeGrafter"/>
</dbReference>
<evidence type="ECO:0000313" key="2">
    <source>
        <dbReference type="EMBL" id="AEV34364.1"/>
    </source>
</evidence>
<dbReference type="PANTHER" id="PTHR31377">
    <property type="entry name" value="AGMATINE DEIMINASE-RELATED"/>
    <property type="match status" value="1"/>
</dbReference>
<dbReference type="RefSeq" id="WP_014203711.1">
    <property type="nucleotide sequence ID" value="NC_016599.1"/>
</dbReference>
<dbReference type="KEGG" id="oho:Oweho_3415"/>
<dbReference type="Gene3D" id="3.75.10.10">
    <property type="entry name" value="L-arginine/glycine Amidinotransferase, Chain A"/>
    <property type="match status" value="1"/>
</dbReference>
<keyword evidence="1" id="KW-0378">Hydrolase</keyword>
<accession>G8R5P8</accession>